<comment type="caution">
    <text evidence="2">The sequence shown here is derived from an EMBL/GenBank/DDBJ whole genome shotgun (WGS) entry which is preliminary data.</text>
</comment>
<evidence type="ECO:0000313" key="2">
    <source>
        <dbReference type="EMBL" id="CAI0395213.1"/>
    </source>
</evidence>
<accession>A0AAV0IEL3</accession>
<dbReference type="AlphaFoldDB" id="A0AAV0IEL3"/>
<keyword evidence="3" id="KW-1185">Reference proteome</keyword>
<organism evidence="2 3">
    <name type="scientific">Linum tenue</name>
    <dbReference type="NCBI Taxonomy" id="586396"/>
    <lineage>
        <taxon>Eukaryota</taxon>
        <taxon>Viridiplantae</taxon>
        <taxon>Streptophyta</taxon>
        <taxon>Embryophyta</taxon>
        <taxon>Tracheophyta</taxon>
        <taxon>Spermatophyta</taxon>
        <taxon>Magnoliopsida</taxon>
        <taxon>eudicotyledons</taxon>
        <taxon>Gunneridae</taxon>
        <taxon>Pentapetalae</taxon>
        <taxon>rosids</taxon>
        <taxon>fabids</taxon>
        <taxon>Malpighiales</taxon>
        <taxon>Linaceae</taxon>
        <taxon>Linum</taxon>
    </lineage>
</organism>
<name>A0AAV0IEL3_9ROSI</name>
<dbReference type="Proteomes" id="UP001154282">
    <property type="component" value="Unassembled WGS sequence"/>
</dbReference>
<proteinExistence type="predicted"/>
<dbReference type="EMBL" id="CAMGYJ010000003">
    <property type="protein sequence ID" value="CAI0395213.1"/>
    <property type="molecule type" value="Genomic_DNA"/>
</dbReference>
<keyword evidence="1" id="KW-1133">Transmembrane helix</keyword>
<evidence type="ECO:0000256" key="1">
    <source>
        <dbReference type="SAM" id="Phobius"/>
    </source>
</evidence>
<keyword evidence="1" id="KW-0472">Membrane</keyword>
<sequence>MKILIVGIGFRALVILHCSWVVMILVVFLPEIIRGLNRIAFISQTITLRSMYQVGLVVMIWAFFISVMVQLNHFVATAYVNLL</sequence>
<keyword evidence="1" id="KW-0812">Transmembrane</keyword>
<feature type="transmembrane region" description="Helical" evidence="1">
    <location>
        <begin position="12"/>
        <end position="33"/>
    </location>
</feature>
<reference evidence="2" key="1">
    <citation type="submission" date="2022-08" db="EMBL/GenBank/DDBJ databases">
        <authorList>
            <person name="Gutierrez-Valencia J."/>
        </authorList>
    </citation>
    <scope>NUCLEOTIDE SEQUENCE</scope>
</reference>
<feature type="transmembrane region" description="Helical" evidence="1">
    <location>
        <begin position="54"/>
        <end position="80"/>
    </location>
</feature>
<protein>
    <submittedName>
        <fullName evidence="2">Uncharacterized protein</fullName>
    </submittedName>
</protein>
<gene>
    <name evidence="2" type="ORF">LITE_LOCUS8625</name>
</gene>
<evidence type="ECO:0000313" key="3">
    <source>
        <dbReference type="Proteomes" id="UP001154282"/>
    </source>
</evidence>